<dbReference type="InterPro" id="IPR050763">
    <property type="entry name" value="ABC_transporter_ATP-binding"/>
</dbReference>
<dbReference type="GO" id="GO:0022857">
    <property type="term" value="F:transmembrane transporter activity"/>
    <property type="evidence" value="ECO:0007669"/>
    <property type="project" value="UniProtKB-ARBA"/>
</dbReference>
<dbReference type="InterPro" id="IPR027417">
    <property type="entry name" value="P-loop_NTPase"/>
</dbReference>
<evidence type="ECO:0000256" key="7">
    <source>
        <dbReference type="SAM" id="MobiDB-lite"/>
    </source>
</evidence>
<dbReference type="OrthoDB" id="6198786at2"/>
<keyword evidence="3" id="KW-0813">Transport</keyword>
<keyword evidence="6" id="KW-0046">Antibiotic resistance</keyword>
<name>A0A1X7P7V5_9MICO</name>
<dbReference type="Proteomes" id="UP000193711">
    <property type="component" value="Unassembled WGS sequence"/>
</dbReference>
<evidence type="ECO:0000256" key="5">
    <source>
        <dbReference type="ARBA" id="ARBA00022840"/>
    </source>
</evidence>
<sequence length="226" mass="23961">MAPLLAVRRTPPPPPWSGPSVDLRGVSVRTPEGVLLAPVSLRVERGETVAVTGPNGSGKTTLLRVVAGLLRPTAGSAVVAGHPADERSGRHRRAVAALVQAPPFERDLTLEEHLAMVAVSWGEGVAQARARAEQGLDALGLTPLGRRFPHELSSGQTQLFSLALVLARPSEVLLLDEPEQRLDSDRVPLVARVLREASAHRAVLVATHSPVIVEAVATRVLELGRP</sequence>
<dbReference type="GO" id="GO:0005886">
    <property type="term" value="C:plasma membrane"/>
    <property type="evidence" value="ECO:0007669"/>
    <property type="project" value="UniProtKB-SubCell"/>
</dbReference>
<dbReference type="GO" id="GO:0016887">
    <property type="term" value="F:ATP hydrolysis activity"/>
    <property type="evidence" value="ECO:0007669"/>
    <property type="project" value="InterPro"/>
</dbReference>
<accession>A0A1X7P7V5</accession>
<dbReference type="Gene3D" id="3.40.50.300">
    <property type="entry name" value="P-loop containing nucleotide triphosphate hydrolases"/>
    <property type="match status" value="1"/>
</dbReference>
<dbReference type="EMBL" id="FXBM01000002">
    <property type="protein sequence ID" value="SMH46547.1"/>
    <property type="molecule type" value="Genomic_DNA"/>
</dbReference>
<feature type="region of interest" description="Disordered" evidence="7">
    <location>
        <begin position="1"/>
        <end position="22"/>
    </location>
</feature>
<dbReference type="AlphaFoldDB" id="A0A1X7P7V5"/>
<evidence type="ECO:0000313" key="10">
    <source>
        <dbReference type="Proteomes" id="UP000193711"/>
    </source>
</evidence>
<reference evidence="10" key="1">
    <citation type="submission" date="2017-04" db="EMBL/GenBank/DDBJ databases">
        <authorList>
            <person name="Varghese N."/>
            <person name="Submissions S."/>
        </authorList>
    </citation>
    <scope>NUCLEOTIDE SEQUENCE [LARGE SCALE GENOMIC DNA]</scope>
    <source>
        <strain evidence="10">VKM Ac-2121</strain>
    </source>
</reference>
<dbReference type="InterPro" id="IPR003593">
    <property type="entry name" value="AAA+_ATPase"/>
</dbReference>
<dbReference type="InterPro" id="IPR003439">
    <property type="entry name" value="ABC_transporter-like_ATP-bd"/>
</dbReference>
<evidence type="ECO:0000256" key="2">
    <source>
        <dbReference type="ARBA" id="ARBA00005417"/>
    </source>
</evidence>
<evidence type="ECO:0000256" key="1">
    <source>
        <dbReference type="ARBA" id="ARBA00004202"/>
    </source>
</evidence>
<dbReference type="PANTHER" id="PTHR42711:SF5">
    <property type="entry name" value="ABC TRANSPORTER ATP-BINDING PROTEIN NATA"/>
    <property type="match status" value="1"/>
</dbReference>
<gene>
    <name evidence="9" type="ORF">SAMN06295885_2781</name>
</gene>
<dbReference type="GO" id="GO:0046677">
    <property type="term" value="P:response to antibiotic"/>
    <property type="evidence" value="ECO:0007669"/>
    <property type="project" value="UniProtKB-KW"/>
</dbReference>
<feature type="domain" description="ABC transporter" evidence="8">
    <location>
        <begin position="21"/>
        <end position="225"/>
    </location>
</feature>
<protein>
    <submittedName>
        <fullName evidence="9">ABC-type multidrug transport system, ATPase component</fullName>
    </submittedName>
</protein>
<comment type="subcellular location">
    <subcellularLocation>
        <location evidence="1">Cell membrane</location>
        <topology evidence="1">Peripheral membrane protein</topology>
    </subcellularLocation>
</comment>
<comment type="similarity">
    <text evidence="2">Belongs to the ABC transporter superfamily.</text>
</comment>
<evidence type="ECO:0000256" key="3">
    <source>
        <dbReference type="ARBA" id="ARBA00022448"/>
    </source>
</evidence>
<dbReference type="SUPFAM" id="SSF52540">
    <property type="entry name" value="P-loop containing nucleoside triphosphate hydrolases"/>
    <property type="match status" value="1"/>
</dbReference>
<keyword evidence="4" id="KW-0547">Nucleotide-binding</keyword>
<evidence type="ECO:0000313" key="9">
    <source>
        <dbReference type="EMBL" id="SMH46547.1"/>
    </source>
</evidence>
<dbReference type="InterPro" id="IPR015856">
    <property type="entry name" value="ABC_transpr_CbiO/EcfA_su"/>
</dbReference>
<keyword evidence="10" id="KW-1185">Reference proteome</keyword>
<keyword evidence="5" id="KW-0067">ATP-binding</keyword>
<dbReference type="SMART" id="SM00382">
    <property type="entry name" value="AAA"/>
    <property type="match status" value="1"/>
</dbReference>
<dbReference type="CDD" id="cd03225">
    <property type="entry name" value="ABC_cobalt_CbiO_domain1"/>
    <property type="match status" value="1"/>
</dbReference>
<evidence type="ECO:0000259" key="8">
    <source>
        <dbReference type="PROSITE" id="PS50893"/>
    </source>
</evidence>
<evidence type="ECO:0000256" key="6">
    <source>
        <dbReference type="ARBA" id="ARBA00023251"/>
    </source>
</evidence>
<evidence type="ECO:0000256" key="4">
    <source>
        <dbReference type="ARBA" id="ARBA00022741"/>
    </source>
</evidence>
<dbReference type="GO" id="GO:0005524">
    <property type="term" value="F:ATP binding"/>
    <property type="evidence" value="ECO:0007669"/>
    <property type="project" value="UniProtKB-KW"/>
</dbReference>
<dbReference type="RefSeq" id="WP_085477124.1">
    <property type="nucleotide sequence ID" value="NZ_FXBM01000002.1"/>
</dbReference>
<dbReference type="PROSITE" id="PS50893">
    <property type="entry name" value="ABC_TRANSPORTER_2"/>
    <property type="match status" value="1"/>
</dbReference>
<organism evidence="9 10">
    <name type="scientific">Rathayibacter oskolensis</name>
    <dbReference type="NCBI Taxonomy" id="1891671"/>
    <lineage>
        <taxon>Bacteria</taxon>
        <taxon>Bacillati</taxon>
        <taxon>Actinomycetota</taxon>
        <taxon>Actinomycetes</taxon>
        <taxon>Micrococcales</taxon>
        <taxon>Microbacteriaceae</taxon>
        <taxon>Rathayibacter</taxon>
    </lineage>
</organism>
<proteinExistence type="inferred from homology"/>
<dbReference type="PANTHER" id="PTHR42711">
    <property type="entry name" value="ABC TRANSPORTER ATP-BINDING PROTEIN"/>
    <property type="match status" value="1"/>
</dbReference>
<dbReference type="Pfam" id="PF00005">
    <property type="entry name" value="ABC_tran"/>
    <property type="match status" value="1"/>
</dbReference>
<dbReference type="STRING" id="1891671.SAMN06295885_2781"/>